<keyword evidence="2" id="KW-0732">Signal</keyword>
<keyword evidence="4" id="KW-1185">Reference proteome</keyword>
<accession>A0A2S9XD19</accession>
<dbReference type="RefSeq" id="WP_181198346.1">
    <property type="nucleotide sequence ID" value="NZ_PVNK01000269.1"/>
</dbReference>
<gene>
    <name evidence="3" type="ORF">ENSA5_62000</name>
</gene>
<proteinExistence type="predicted"/>
<evidence type="ECO:0000313" key="4">
    <source>
        <dbReference type="Proteomes" id="UP000237968"/>
    </source>
</evidence>
<feature type="signal peptide" evidence="2">
    <location>
        <begin position="1"/>
        <end position="21"/>
    </location>
</feature>
<dbReference type="PROSITE" id="PS51257">
    <property type="entry name" value="PROKAR_LIPOPROTEIN"/>
    <property type="match status" value="1"/>
</dbReference>
<feature type="compositionally biased region" description="Polar residues" evidence="1">
    <location>
        <begin position="38"/>
        <end position="49"/>
    </location>
</feature>
<dbReference type="AlphaFoldDB" id="A0A2S9XD19"/>
<feature type="chain" id="PRO_5015587487" description="Dickkopf N-terminal cysteine-rich domain-containing protein" evidence="2">
    <location>
        <begin position="22"/>
        <end position="293"/>
    </location>
</feature>
<organism evidence="3 4">
    <name type="scientific">Enhygromyxa salina</name>
    <dbReference type="NCBI Taxonomy" id="215803"/>
    <lineage>
        <taxon>Bacteria</taxon>
        <taxon>Pseudomonadati</taxon>
        <taxon>Myxococcota</taxon>
        <taxon>Polyangia</taxon>
        <taxon>Nannocystales</taxon>
        <taxon>Nannocystaceae</taxon>
        <taxon>Enhygromyxa</taxon>
    </lineage>
</organism>
<name>A0A2S9XD19_9BACT</name>
<evidence type="ECO:0000313" key="3">
    <source>
        <dbReference type="EMBL" id="PRP90766.1"/>
    </source>
</evidence>
<evidence type="ECO:0000256" key="2">
    <source>
        <dbReference type="SAM" id="SignalP"/>
    </source>
</evidence>
<feature type="region of interest" description="Disordered" evidence="1">
    <location>
        <begin position="25"/>
        <end position="76"/>
    </location>
</feature>
<dbReference type="Proteomes" id="UP000237968">
    <property type="component" value="Unassembled WGS sequence"/>
</dbReference>
<feature type="compositionally biased region" description="Acidic residues" evidence="1">
    <location>
        <begin position="52"/>
        <end position="67"/>
    </location>
</feature>
<dbReference type="EMBL" id="PVNK01000269">
    <property type="protein sequence ID" value="PRP90766.1"/>
    <property type="molecule type" value="Genomic_DNA"/>
</dbReference>
<comment type="caution">
    <text evidence="3">The sequence shown here is derived from an EMBL/GenBank/DDBJ whole genome shotgun (WGS) entry which is preliminary data.</text>
</comment>
<reference evidence="3 4" key="1">
    <citation type="submission" date="2018-03" db="EMBL/GenBank/DDBJ databases">
        <title>Draft Genome Sequences of the Obligatory Marine Myxobacteria Enhygromyxa salina SWB005.</title>
        <authorList>
            <person name="Poehlein A."/>
            <person name="Moghaddam J.A."/>
            <person name="Harms H."/>
            <person name="Alanjari M."/>
            <person name="Koenig G.M."/>
            <person name="Daniel R."/>
            <person name="Schaeberle T.F."/>
        </authorList>
    </citation>
    <scope>NUCLEOTIDE SEQUENCE [LARGE SCALE GENOMIC DNA]</scope>
    <source>
        <strain evidence="3 4">SWB005</strain>
    </source>
</reference>
<sequence length="293" mass="30669">MRGSAFFGRPALSLLTMSLIACGPPALGPGDSDDGHETSSTTVTPDLPSTDTEADTEADTADDEDEAGFVPDYARPVPPCDPFEQDCPEGEKCVAYAAGQWWDSNKCVPVLGSQAVGEPCTYGGPEEATDNCDATSGCWNVEEIEGEWSGTCHAFCTGSDDDPMCAEGSQCLISSDPVVVFCIPTCDPLVQDCDEGLGCYWASNDFSCILTQDDIPAGQACGYINDCSPGLICVDGLALPSCEDAACCTPYCELMAGDAQCDAIPGTSCLPFFEQGLELPGYELVGLCIVDEP</sequence>
<protein>
    <recommendedName>
        <fullName evidence="5">Dickkopf N-terminal cysteine-rich domain-containing protein</fullName>
    </recommendedName>
</protein>
<evidence type="ECO:0008006" key="5">
    <source>
        <dbReference type="Google" id="ProtNLM"/>
    </source>
</evidence>
<evidence type="ECO:0000256" key="1">
    <source>
        <dbReference type="SAM" id="MobiDB-lite"/>
    </source>
</evidence>